<evidence type="ECO:0000256" key="1">
    <source>
        <dbReference type="SAM" id="MobiDB-lite"/>
    </source>
</evidence>
<organism evidence="2">
    <name type="scientific">uncultured organism MedDCM-OCT-S11-C1587</name>
    <dbReference type="NCBI Taxonomy" id="743655"/>
    <lineage>
        <taxon>unclassified sequences</taxon>
        <taxon>environmental samples</taxon>
    </lineage>
</organism>
<proteinExistence type="predicted"/>
<name>D6PL82_9ZZZZ</name>
<reference evidence="2" key="1">
    <citation type="journal article" date="2010" name="ISME J.">
        <title>Metagenome of the Mediterranean deep chlorophyll maximum studied by direct and fosmid library 454 pyrosequencing.</title>
        <authorList>
            <person name="Ghai R."/>
            <person name="Martin-Cuadrado A.B."/>
            <person name="Molto A.G."/>
            <person name="Heredia I.G."/>
            <person name="Cabrera R."/>
            <person name="Martin J."/>
            <person name="Verdu M."/>
            <person name="Deschamps P."/>
            <person name="Moreira D."/>
            <person name="Lopez-Garcia P."/>
            <person name="Mira A."/>
            <person name="Rodriguez-Valera F."/>
        </authorList>
    </citation>
    <scope>NUCLEOTIDE SEQUENCE</scope>
</reference>
<accession>D6PL82</accession>
<sequence>MSLPKDLINKESPLSNKDLDFLNEIKPDTSVQKEPDLNEDKSIDEVDIENAKVHNPDNENDSEILLAGVFPKNFKIKKKDYKDKNAEDLTNKELGDQQQEQLKTKTEGEDFVFEKDTGKAIFADFTDEQMESINQTLIKFGAGELNEGKKRSLKFIFDEMDADIKNSKLLDSNKFSDFVTKFIPNAKKVTIKDLMDEAANLNRNDVYLKLLKLKEGETVDMATMVRGVMESKLLYTKLRTIALDAANGQFTDLDKQQFYQLYRLFSTVYAKAAGDLSARATGMRVVQSIDKPTKEGAEDIIKLLTDEMGADFSDEGFQQFAQAFVHLKPFQAGKMAKDSYGRN</sequence>
<feature type="region of interest" description="Disordered" evidence="1">
    <location>
        <begin position="1"/>
        <end position="21"/>
    </location>
</feature>
<evidence type="ECO:0000313" key="2">
    <source>
        <dbReference type="EMBL" id="ADD96483.1"/>
    </source>
</evidence>
<dbReference type="AlphaFoldDB" id="D6PL82"/>
<dbReference type="EMBL" id="GU943142">
    <property type="protein sequence ID" value="ADD96483.1"/>
    <property type="molecule type" value="Genomic_DNA"/>
</dbReference>
<protein>
    <submittedName>
        <fullName evidence="2">Uncharacterized protein</fullName>
    </submittedName>
</protein>